<dbReference type="Gene3D" id="1.20.144.10">
    <property type="entry name" value="Phosphatidic acid phosphatase type 2/haloperoxidase"/>
    <property type="match status" value="1"/>
</dbReference>
<feature type="transmembrane region" description="Helical" evidence="1">
    <location>
        <begin position="12"/>
        <end position="33"/>
    </location>
</feature>
<dbReference type="Pfam" id="PF01569">
    <property type="entry name" value="PAP2"/>
    <property type="match status" value="1"/>
</dbReference>
<dbReference type="EMBL" id="CP048222">
    <property type="protein sequence ID" value="QHT67913.1"/>
    <property type="molecule type" value="Genomic_DNA"/>
</dbReference>
<name>A0A6C0GJQ5_9BACT</name>
<dbReference type="KEGG" id="rhoz:GXP67_15335"/>
<organism evidence="3 4">
    <name type="scientific">Rhodocytophaga rosea</name>
    <dbReference type="NCBI Taxonomy" id="2704465"/>
    <lineage>
        <taxon>Bacteria</taxon>
        <taxon>Pseudomonadati</taxon>
        <taxon>Bacteroidota</taxon>
        <taxon>Cytophagia</taxon>
        <taxon>Cytophagales</taxon>
        <taxon>Rhodocytophagaceae</taxon>
        <taxon>Rhodocytophaga</taxon>
    </lineage>
</organism>
<protein>
    <recommendedName>
        <fullName evidence="2">Phosphatidic acid phosphatase type 2/haloperoxidase domain-containing protein</fullName>
    </recommendedName>
</protein>
<feature type="transmembrane region" description="Helical" evidence="1">
    <location>
        <begin position="107"/>
        <end position="126"/>
    </location>
</feature>
<evidence type="ECO:0000259" key="2">
    <source>
        <dbReference type="Pfam" id="PF01569"/>
    </source>
</evidence>
<feature type="transmembrane region" description="Helical" evidence="1">
    <location>
        <begin position="45"/>
        <end position="67"/>
    </location>
</feature>
<dbReference type="RefSeq" id="WP_162443935.1">
    <property type="nucleotide sequence ID" value="NZ_CP048222.1"/>
</dbReference>
<feature type="transmembrane region" description="Helical" evidence="1">
    <location>
        <begin position="82"/>
        <end position="100"/>
    </location>
</feature>
<accession>A0A6C0GJQ5</accession>
<evidence type="ECO:0000313" key="4">
    <source>
        <dbReference type="Proteomes" id="UP000480178"/>
    </source>
</evidence>
<feature type="transmembrane region" description="Helical" evidence="1">
    <location>
        <begin position="158"/>
        <end position="179"/>
    </location>
</feature>
<dbReference type="AlphaFoldDB" id="A0A6C0GJQ5"/>
<keyword evidence="1" id="KW-0812">Transmembrane</keyword>
<feature type="domain" description="Phosphatidic acid phosphatase type 2/haloperoxidase" evidence="2">
    <location>
        <begin position="132"/>
        <end position="204"/>
    </location>
</feature>
<feature type="transmembrane region" description="Helical" evidence="1">
    <location>
        <begin position="185"/>
        <end position="205"/>
    </location>
</feature>
<sequence>MLNRFALALSALLHPLLMPTLLFSILLYFSPAIFGIANEAMQWRLLMLIAFTTFLIPLLSMLLMFRVRSISSLTLDNKNERFMPFLITTLFYMVTTYLFLRQMQGYFTMIVVLSSITFSIALVTLITVFWKISAHSVGICGMIGFLFGFYQKYADPQLFYPILVVILLAGLLMSARLYLNAHTPAQVFAGGLLGLVISFATVYLLV</sequence>
<reference evidence="3 4" key="1">
    <citation type="submission" date="2020-01" db="EMBL/GenBank/DDBJ databases">
        <authorList>
            <person name="Kim M.K."/>
        </authorList>
    </citation>
    <scope>NUCLEOTIDE SEQUENCE [LARGE SCALE GENOMIC DNA]</scope>
    <source>
        <strain evidence="3 4">172606-1</strain>
    </source>
</reference>
<dbReference type="InterPro" id="IPR000326">
    <property type="entry name" value="PAP2/HPO"/>
</dbReference>
<evidence type="ECO:0000313" key="3">
    <source>
        <dbReference type="EMBL" id="QHT67913.1"/>
    </source>
</evidence>
<proteinExistence type="predicted"/>
<feature type="transmembrane region" description="Helical" evidence="1">
    <location>
        <begin position="132"/>
        <end position="151"/>
    </location>
</feature>
<dbReference type="Proteomes" id="UP000480178">
    <property type="component" value="Chromosome"/>
</dbReference>
<keyword evidence="4" id="KW-1185">Reference proteome</keyword>
<gene>
    <name evidence="3" type="ORF">GXP67_15335</name>
</gene>
<keyword evidence="1" id="KW-0472">Membrane</keyword>
<evidence type="ECO:0000256" key="1">
    <source>
        <dbReference type="SAM" id="Phobius"/>
    </source>
</evidence>
<keyword evidence="1" id="KW-1133">Transmembrane helix</keyword>